<name>A0A5B8ML75_9CHLO</name>
<evidence type="ECO:0000256" key="13">
    <source>
        <dbReference type="SAM" id="MobiDB-lite"/>
    </source>
</evidence>
<dbReference type="SUPFAM" id="SSF55729">
    <property type="entry name" value="Acyl-CoA N-acyltransferases (Nat)"/>
    <property type="match status" value="1"/>
</dbReference>
<dbReference type="Pfam" id="PF00439">
    <property type="entry name" value="Bromodomain"/>
    <property type="match status" value="1"/>
</dbReference>
<dbReference type="InterPro" id="IPR018359">
    <property type="entry name" value="Bromodomain_CS"/>
</dbReference>
<keyword evidence="6" id="KW-0805">Transcription regulation</keyword>
<dbReference type="AlphaFoldDB" id="A0A5B8ML75"/>
<sequence length="509" mass="57864">MFCFEARTLPDRALGTDPEERIAVAGVTRSKMALVSQLKGEEEEDLQPLKKKLRTNGVGTKDGGCPGEGERTNGDSRAGTNSEASPSIVKAEASDAVREVKPETPSAPSPLQYRQVNGAYTEREAWLTKQELEGDIRFECIRYDDRKEGNTTHLEWLLALKNIFSRQLPNMPKEYIARLVFDKHHRSMVALKKDKVFGGCTFRCFENQEFGEIVFLAIAAQEQVRGYGTRLMNHLKEFAKREEKLTHFLTYADNNAIGYFQKQGFTREIFLEREKWGGFIKDYDGGTLMECALNFQLSYTQFSKIIKQQRDFLDSQVKKISRSHIVYPGLQFFKDLKPGEYKRADIAGIPGVNEALELKKKETDSSDSAPVGSEEEQRAASLGLTKAKFQLVTPAGLVTPSMPSLHSFMTRVHAAVVDHADSWPFKEPVDPLEVPDYHDVIKDPVDLSLVARRICSYEYYIKLEIFVADFKMMFTNARMYNSPDTIYYKCANRLESFFDDQIRSGISFT</sequence>
<feature type="region of interest" description="Disordered" evidence="13">
    <location>
        <begin position="37"/>
        <end position="94"/>
    </location>
</feature>
<dbReference type="Pfam" id="PF00583">
    <property type="entry name" value="Acetyltransf_1"/>
    <property type="match status" value="1"/>
</dbReference>
<dbReference type="CDD" id="cd04301">
    <property type="entry name" value="NAT_SF"/>
    <property type="match status" value="1"/>
</dbReference>
<dbReference type="InterPro" id="IPR000182">
    <property type="entry name" value="GNAT_dom"/>
</dbReference>
<keyword evidence="10" id="KW-0539">Nucleus</keyword>
<evidence type="ECO:0000256" key="11">
    <source>
        <dbReference type="ARBA" id="ARBA00023315"/>
    </source>
</evidence>
<dbReference type="PANTHER" id="PTHR45750:SF3">
    <property type="entry name" value="HISTONE ACETYLTRANSFERASE"/>
    <property type="match status" value="1"/>
</dbReference>
<dbReference type="EMBL" id="CP031038">
    <property type="protein sequence ID" value="QDZ21226.1"/>
    <property type="molecule type" value="Genomic_DNA"/>
</dbReference>
<evidence type="ECO:0000256" key="6">
    <source>
        <dbReference type="ARBA" id="ARBA00023015"/>
    </source>
</evidence>
<accession>A0A5B8ML75</accession>
<keyword evidence="11" id="KW-0012">Acyltransferase</keyword>
<organism evidence="16 17">
    <name type="scientific">Chloropicon primus</name>
    <dbReference type="NCBI Taxonomy" id="1764295"/>
    <lineage>
        <taxon>Eukaryota</taxon>
        <taxon>Viridiplantae</taxon>
        <taxon>Chlorophyta</taxon>
        <taxon>Chloropicophyceae</taxon>
        <taxon>Chloropicales</taxon>
        <taxon>Chloropicaceae</taxon>
        <taxon>Chloropicon</taxon>
    </lineage>
</organism>
<feature type="domain" description="N-acetyltransferase" evidence="15">
    <location>
        <begin position="141"/>
        <end position="294"/>
    </location>
</feature>
<reference evidence="16 17" key="1">
    <citation type="submission" date="2018-07" db="EMBL/GenBank/DDBJ databases">
        <title>The complete nuclear genome of the prasinophyte Chloropicon primus (CCMP1205).</title>
        <authorList>
            <person name="Pombert J.-F."/>
            <person name="Otis C."/>
            <person name="Turmel M."/>
            <person name="Lemieux C."/>
        </authorList>
    </citation>
    <scope>NUCLEOTIDE SEQUENCE [LARGE SCALE GENOMIC DNA]</scope>
    <source>
        <strain evidence="16 17">CCMP1205</strain>
    </source>
</reference>
<feature type="region of interest" description="Disordered" evidence="13">
    <location>
        <begin position="358"/>
        <end position="377"/>
    </location>
</feature>
<evidence type="ECO:0000256" key="3">
    <source>
        <dbReference type="ARBA" id="ARBA00013184"/>
    </source>
</evidence>
<dbReference type="InterPro" id="IPR016181">
    <property type="entry name" value="Acyl_CoA_acyltransferase"/>
</dbReference>
<evidence type="ECO:0000313" key="17">
    <source>
        <dbReference type="Proteomes" id="UP000316726"/>
    </source>
</evidence>
<dbReference type="InterPro" id="IPR036427">
    <property type="entry name" value="Bromodomain-like_sf"/>
</dbReference>
<evidence type="ECO:0000256" key="2">
    <source>
        <dbReference type="ARBA" id="ARBA00008607"/>
    </source>
</evidence>
<dbReference type="GO" id="GO:0000123">
    <property type="term" value="C:histone acetyltransferase complex"/>
    <property type="evidence" value="ECO:0007669"/>
    <property type="project" value="TreeGrafter"/>
</dbReference>
<dbReference type="Gene3D" id="3.40.630.30">
    <property type="match status" value="1"/>
</dbReference>
<dbReference type="EC" id="2.3.1.48" evidence="3"/>
<dbReference type="SUPFAM" id="SSF47370">
    <property type="entry name" value="Bromodomain"/>
    <property type="match status" value="1"/>
</dbReference>
<dbReference type="SMART" id="SM00297">
    <property type="entry name" value="BROMO"/>
    <property type="match status" value="1"/>
</dbReference>
<evidence type="ECO:0000256" key="1">
    <source>
        <dbReference type="ARBA" id="ARBA00004123"/>
    </source>
</evidence>
<evidence type="ECO:0000256" key="4">
    <source>
        <dbReference type="ARBA" id="ARBA00022679"/>
    </source>
</evidence>
<keyword evidence="17" id="KW-1185">Reference proteome</keyword>
<keyword evidence="9" id="KW-0804">Transcription</keyword>
<evidence type="ECO:0000256" key="8">
    <source>
        <dbReference type="ARBA" id="ARBA00023159"/>
    </source>
</evidence>
<dbReference type="PRINTS" id="PR00503">
    <property type="entry name" value="BROMODOMAIN"/>
</dbReference>
<dbReference type="InterPro" id="IPR001487">
    <property type="entry name" value="Bromodomain"/>
</dbReference>
<dbReference type="PANTHER" id="PTHR45750">
    <property type="entry name" value="GH11602P"/>
    <property type="match status" value="1"/>
</dbReference>
<evidence type="ECO:0000256" key="7">
    <source>
        <dbReference type="ARBA" id="ARBA00023117"/>
    </source>
</evidence>
<evidence type="ECO:0000256" key="10">
    <source>
        <dbReference type="ARBA" id="ARBA00023242"/>
    </source>
</evidence>
<keyword evidence="4 16" id="KW-0808">Transferase</keyword>
<dbReference type="InterPro" id="IPR037800">
    <property type="entry name" value="GCN5"/>
</dbReference>
<evidence type="ECO:0000256" key="5">
    <source>
        <dbReference type="ARBA" id="ARBA00022853"/>
    </source>
</evidence>
<dbReference type="Gene3D" id="1.20.920.10">
    <property type="entry name" value="Bromodomain-like"/>
    <property type="match status" value="1"/>
</dbReference>
<evidence type="ECO:0000256" key="12">
    <source>
        <dbReference type="PROSITE-ProRule" id="PRU00035"/>
    </source>
</evidence>
<evidence type="ECO:0000256" key="9">
    <source>
        <dbReference type="ARBA" id="ARBA00023163"/>
    </source>
</evidence>
<evidence type="ECO:0000259" key="15">
    <source>
        <dbReference type="PROSITE" id="PS51186"/>
    </source>
</evidence>
<gene>
    <name evidence="16" type="ORF">A3770_05p37440</name>
</gene>
<dbReference type="GO" id="GO:0010484">
    <property type="term" value="F:histone H3 acetyltransferase activity"/>
    <property type="evidence" value="ECO:0007669"/>
    <property type="project" value="TreeGrafter"/>
</dbReference>
<dbReference type="OrthoDB" id="1937912at2759"/>
<comment type="similarity">
    <text evidence="2">Belongs to the acetyltransferase family. GCN5 subfamily.</text>
</comment>
<keyword evidence="8" id="KW-0010">Activator</keyword>
<comment type="subcellular location">
    <subcellularLocation>
        <location evidence="1">Nucleus</location>
    </subcellularLocation>
</comment>
<dbReference type="PROSITE" id="PS50014">
    <property type="entry name" value="BROMODOMAIN_2"/>
    <property type="match status" value="1"/>
</dbReference>
<dbReference type="CDD" id="cd05509">
    <property type="entry name" value="Bromo_gcn5_like"/>
    <property type="match status" value="1"/>
</dbReference>
<protein>
    <recommendedName>
        <fullName evidence="3">histone acetyltransferase</fullName>
        <ecNumber evidence="3">2.3.1.48</ecNumber>
    </recommendedName>
</protein>
<evidence type="ECO:0000313" key="16">
    <source>
        <dbReference type="EMBL" id="QDZ21226.1"/>
    </source>
</evidence>
<dbReference type="GO" id="GO:0005634">
    <property type="term" value="C:nucleus"/>
    <property type="evidence" value="ECO:0007669"/>
    <property type="project" value="UniProtKB-SubCell"/>
</dbReference>
<dbReference type="GO" id="GO:0045944">
    <property type="term" value="P:positive regulation of transcription by RNA polymerase II"/>
    <property type="evidence" value="ECO:0007669"/>
    <property type="project" value="TreeGrafter"/>
</dbReference>
<dbReference type="PROSITE" id="PS00633">
    <property type="entry name" value="BROMODOMAIN_1"/>
    <property type="match status" value="1"/>
</dbReference>
<keyword evidence="7 12" id="KW-0103">Bromodomain</keyword>
<proteinExistence type="inferred from homology"/>
<keyword evidence="5" id="KW-0156">Chromatin regulator</keyword>
<evidence type="ECO:0000259" key="14">
    <source>
        <dbReference type="PROSITE" id="PS50014"/>
    </source>
</evidence>
<dbReference type="PROSITE" id="PS51186">
    <property type="entry name" value="GNAT"/>
    <property type="match status" value="1"/>
</dbReference>
<dbReference type="Proteomes" id="UP000316726">
    <property type="component" value="Chromosome 5"/>
</dbReference>
<dbReference type="STRING" id="1764295.A0A5B8ML75"/>
<feature type="domain" description="Bromo" evidence="14">
    <location>
        <begin position="417"/>
        <end position="488"/>
    </location>
</feature>